<feature type="compositionally biased region" description="Polar residues" evidence="1">
    <location>
        <begin position="65"/>
        <end position="75"/>
    </location>
</feature>
<feature type="non-terminal residue" evidence="3">
    <location>
        <position position="156"/>
    </location>
</feature>
<name>A0A7C7DDD8_9FIRM</name>
<comment type="caution">
    <text evidence="3">The sequence shown here is derived from an EMBL/GenBank/DDBJ whole genome shotgun (WGS) entry which is preliminary data.</text>
</comment>
<evidence type="ECO:0000256" key="1">
    <source>
        <dbReference type="SAM" id="MobiDB-lite"/>
    </source>
</evidence>
<evidence type="ECO:0000259" key="2">
    <source>
        <dbReference type="Pfam" id="PF04760"/>
    </source>
</evidence>
<dbReference type="Pfam" id="PF04760">
    <property type="entry name" value="IF2_N"/>
    <property type="match status" value="1"/>
</dbReference>
<dbReference type="AlphaFoldDB" id="A0A7C7DDD8"/>
<feature type="compositionally biased region" description="Basic and acidic residues" evidence="1">
    <location>
        <begin position="53"/>
        <end position="63"/>
    </location>
</feature>
<feature type="domain" description="Translation initiation factor IF-2 N-terminal" evidence="2">
    <location>
        <begin position="3"/>
        <end position="46"/>
    </location>
</feature>
<keyword evidence="3" id="KW-0648">Protein biosynthesis</keyword>
<gene>
    <name evidence="3" type="ORF">GX523_20390</name>
</gene>
<dbReference type="EMBL" id="DUTF01000440">
    <property type="protein sequence ID" value="HHY29060.1"/>
    <property type="molecule type" value="Genomic_DNA"/>
</dbReference>
<protein>
    <submittedName>
        <fullName evidence="3">Translation initiation factor IF-2</fullName>
    </submittedName>
</protein>
<keyword evidence="3" id="KW-0396">Initiation factor</keyword>
<sequence length="156" mass="17364">MSIRVHELAKELNLSSKEVMSRLESIGVDVKNHLSAVEDHEANRLRTRNQKPQGKEQVVEPKKSIPTQESKSLAQGSVEGNRDKSQSSQVESSRVEGEGHPQGQRPVGDRPQGQRPMGDRPQGQRPMGDRPQGQRPMGDRPQGQRPMGDRPQGQRP</sequence>
<accession>A0A7C7DDD8</accession>
<evidence type="ECO:0000313" key="4">
    <source>
        <dbReference type="Proteomes" id="UP000553059"/>
    </source>
</evidence>
<dbReference type="Proteomes" id="UP000553059">
    <property type="component" value="Unassembled WGS sequence"/>
</dbReference>
<proteinExistence type="predicted"/>
<reference evidence="3 4" key="1">
    <citation type="journal article" date="2020" name="Biotechnol. Biofuels">
        <title>New insights from the biogas microbiome by comprehensive genome-resolved metagenomics of nearly 1600 species originating from multiple anaerobic digesters.</title>
        <authorList>
            <person name="Campanaro S."/>
            <person name="Treu L."/>
            <person name="Rodriguez-R L.M."/>
            <person name="Kovalovszki A."/>
            <person name="Ziels R.M."/>
            <person name="Maus I."/>
            <person name="Zhu X."/>
            <person name="Kougias P.G."/>
            <person name="Basile A."/>
            <person name="Luo G."/>
            <person name="Schluter A."/>
            <person name="Konstantinidis K.T."/>
            <person name="Angelidaki I."/>
        </authorList>
    </citation>
    <scope>NUCLEOTIDE SEQUENCE [LARGE SCALE GENOMIC DNA]</scope>
    <source>
        <strain evidence="3">AS05jafATM_4</strain>
    </source>
</reference>
<dbReference type="InterPro" id="IPR006847">
    <property type="entry name" value="IF2_N"/>
</dbReference>
<dbReference type="GO" id="GO:0003743">
    <property type="term" value="F:translation initiation factor activity"/>
    <property type="evidence" value="ECO:0007669"/>
    <property type="project" value="UniProtKB-KW"/>
</dbReference>
<feature type="region of interest" description="Disordered" evidence="1">
    <location>
        <begin position="37"/>
        <end position="156"/>
    </location>
</feature>
<organism evidence="3 4">
    <name type="scientific">Desulfitobacterium dehalogenans</name>
    <dbReference type="NCBI Taxonomy" id="36854"/>
    <lineage>
        <taxon>Bacteria</taxon>
        <taxon>Bacillati</taxon>
        <taxon>Bacillota</taxon>
        <taxon>Clostridia</taxon>
        <taxon>Eubacteriales</taxon>
        <taxon>Desulfitobacteriaceae</taxon>
        <taxon>Desulfitobacterium</taxon>
    </lineage>
</organism>
<dbReference type="Gene3D" id="1.10.10.2480">
    <property type="match status" value="1"/>
</dbReference>
<evidence type="ECO:0000313" key="3">
    <source>
        <dbReference type="EMBL" id="HHY29060.1"/>
    </source>
</evidence>